<sequence>MEGQPAFQSSMKDAVHYQYSPQARMANGGGAAAVPPSMALQHPPSSFSSSQLGHEGRARAALPHVENDSLENGVEWQQHGEGYYAGEALLHLPRVNLRFISWDAGDPDQAEHFETEATMHQHWPSYDDQTASFEEEAFPDTENGTPVATYHSPQEALPPPRFPPAMFLPQHMQHHPQPLLLPPPPGVRTGAVNSGFYAPMGHLMHPYPPLWWHHHQNMRMYAPATNGESLPEGSSVGVGESNGWIPEPQPAEAMGAEGPPSVTSEEGEGDLKGREK</sequence>
<evidence type="ECO:0000256" key="1">
    <source>
        <dbReference type="SAM" id="MobiDB-lite"/>
    </source>
</evidence>
<name>A0A7J6R823_PEROL</name>
<dbReference type="AlphaFoldDB" id="A0A7J6R823"/>
<evidence type="ECO:0000313" key="3">
    <source>
        <dbReference type="Proteomes" id="UP000574390"/>
    </source>
</evidence>
<dbReference type="Proteomes" id="UP000574390">
    <property type="component" value="Unassembled WGS sequence"/>
</dbReference>
<reference evidence="2 3" key="1">
    <citation type="submission" date="2020-04" db="EMBL/GenBank/DDBJ databases">
        <title>Perkinsus olseni comparative genomics.</title>
        <authorList>
            <person name="Bogema D.R."/>
        </authorList>
    </citation>
    <scope>NUCLEOTIDE SEQUENCE [LARGE SCALE GENOMIC DNA]</scope>
    <source>
        <strain evidence="2">ATCC PRA-205</strain>
    </source>
</reference>
<protein>
    <submittedName>
        <fullName evidence="2">Uncharacterized protein</fullName>
    </submittedName>
</protein>
<proteinExistence type="predicted"/>
<feature type="non-terminal residue" evidence="2">
    <location>
        <position position="1"/>
    </location>
</feature>
<feature type="compositionally biased region" description="Low complexity" evidence="1">
    <location>
        <begin position="227"/>
        <end position="241"/>
    </location>
</feature>
<comment type="caution">
    <text evidence="2">The sequence shown here is derived from an EMBL/GenBank/DDBJ whole genome shotgun (WGS) entry which is preliminary data.</text>
</comment>
<dbReference type="EMBL" id="JABANM010024124">
    <property type="protein sequence ID" value="KAF4716733.1"/>
    <property type="molecule type" value="Genomic_DNA"/>
</dbReference>
<accession>A0A7J6R823</accession>
<organism evidence="2 3">
    <name type="scientific">Perkinsus olseni</name>
    <name type="common">Perkinsus atlanticus</name>
    <dbReference type="NCBI Taxonomy" id="32597"/>
    <lineage>
        <taxon>Eukaryota</taxon>
        <taxon>Sar</taxon>
        <taxon>Alveolata</taxon>
        <taxon>Perkinsozoa</taxon>
        <taxon>Perkinsea</taxon>
        <taxon>Perkinsida</taxon>
        <taxon>Perkinsidae</taxon>
        <taxon>Perkinsus</taxon>
    </lineage>
</organism>
<gene>
    <name evidence="2" type="ORF">FOZ62_029842</name>
</gene>
<evidence type="ECO:0000313" key="2">
    <source>
        <dbReference type="EMBL" id="KAF4716733.1"/>
    </source>
</evidence>
<feature type="region of interest" description="Disordered" evidence="1">
    <location>
        <begin position="225"/>
        <end position="276"/>
    </location>
</feature>